<evidence type="ECO:0000256" key="2">
    <source>
        <dbReference type="ARBA" id="ARBA00023043"/>
    </source>
</evidence>
<evidence type="ECO:0000256" key="3">
    <source>
        <dbReference type="SAM" id="Coils"/>
    </source>
</evidence>
<organism evidence="4 5">
    <name type="scientific">Tritrichomonas musculus</name>
    <dbReference type="NCBI Taxonomy" id="1915356"/>
    <lineage>
        <taxon>Eukaryota</taxon>
        <taxon>Metamonada</taxon>
        <taxon>Parabasalia</taxon>
        <taxon>Tritrichomonadida</taxon>
        <taxon>Tritrichomonadidae</taxon>
        <taxon>Tritrichomonas</taxon>
    </lineage>
</organism>
<dbReference type="PANTHER" id="PTHR24134">
    <property type="entry name" value="ANKYRIN REPEAT-CONTAINING PROTEIN DDB_G0279043"/>
    <property type="match status" value="1"/>
</dbReference>
<evidence type="ECO:0000313" key="4">
    <source>
        <dbReference type="EMBL" id="KAK8889886.1"/>
    </source>
</evidence>
<dbReference type="Pfam" id="PF00023">
    <property type="entry name" value="Ank"/>
    <property type="match status" value="1"/>
</dbReference>
<dbReference type="Pfam" id="PF12796">
    <property type="entry name" value="Ank_2"/>
    <property type="match status" value="2"/>
</dbReference>
<accession>A0ABR2KFL0</accession>
<evidence type="ECO:0000313" key="5">
    <source>
        <dbReference type="Proteomes" id="UP001470230"/>
    </source>
</evidence>
<dbReference type="SUPFAM" id="SSF48403">
    <property type="entry name" value="Ankyrin repeat"/>
    <property type="match status" value="2"/>
</dbReference>
<name>A0ABR2KFL0_9EUKA</name>
<reference evidence="4 5" key="1">
    <citation type="submission" date="2024-04" db="EMBL/GenBank/DDBJ databases">
        <title>Tritrichomonas musculus Genome.</title>
        <authorList>
            <person name="Alves-Ferreira E."/>
            <person name="Grigg M."/>
            <person name="Lorenzi H."/>
            <person name="Galac M."/>
        </authorList>
    </citation>
    <scope>NUCLEOTIDE SEQUENCE [LARGE SCALE GENOMIC DNA]</scope>
    <source>
        <strain evidence="4 5">EAF2021</strain>
    </source>
</reference>
<dbReference type="InterPro" id="IPR036770">
    <property type="entry name" value="Ankyrin_rpt-contain_sf"/>
</dbReference>
<proteinExistence type="predicted"/>
<keyword evidence="3" id="KW-0175">Coiled coil</keyword>
<dbReference type="PANTHER" id="PTHR24134:SF9">
    <property type="entry name" value="ANKYRIN REPEAT AND SOCS BOX PROTEIN 8"/>
    <property type="match status" value="1"/>
</dbReference>
<gene>
    <name evidence="4" type="ORF">M9Y10_034640</name>
</gene>
<evidence type="ECO:0000256" key="1">
    <source>
        <dbReference type="ARBA" id="ARBA00022737"/>
    </source>
</evidence>
<keyword evidence="2" id="KW-0040">ANK repeat</keyword>
<keyword evidence="5" id="KW-1185">Reference proteome</keyword>
<dbReference type="Proteomes" id="UP001470230">
    <property type="component" value="Unassembled WGS sequence"/>
</dbReference>
<evidence type="ECO:0008006" key="6">
    <source>
        <dbReference type="Google" id="ProtNLM"/>
    </source>
</evidence>
<sequence>MVAQILEKFKEIQANVLAFLEKNENAEENFQNLKTNLEEQRIYENLYCFTLFLNLLAKISNNYFHETDFYAKLIKIFSLFKKEIKEKFTDSDLFNIFKDNKKVLLFFLEEKIMQINNYIGVQMQSDKYKEANYPQYFFPEIKKYLKSIKTKFDFSENQILGLAHQMQKNNESSGKISFLLQTFGKSKEKSNDDKNDWISDFSKSLPNDFYENRKIGENEDQLCNLIRKDSIEDFIIFVKRQNYPLKSEINSSYYETNSFLLKNSKITLIEYAAFFGSIQIFQYLFKNGVELTPYIWFYAIHSNNPEIIHLLEENHVIPESYQSIFNESIKCHHNDVANYIKTNYLDEKSNKKGEEKKKKKEENTVKDSNLVSLKSYNFAFIQEESISQKTFFYLCKYNYNIFVEYLITESNLDINQIVTKKVEVDDDFNFTKETNVLHSAIKNGNVNIIKLLLGNEKLDVNYPKKFVMKYPQNEREWNYCLEYLLGTEWYEWHEFTIEGNDIMVEMSPLNYAIEIGNNEIVKLLLANEKIDVNSLSKYSMTSHDGNYNLMSPLHAAVEKENFEITQLLLNNKSTDVNLMNISLSIDPDENGKCIQRRDRTALHIAIEKENIKLVELLLSSEKVDVNLPRTWFKYTDDLDECGSCIFKKEKSALHIAIYKENIEIINLLLQHDKIDVNIRCNELKSDIYFNSFEEWNERRAAEENPTFEKSYLWADIPYNLIYTLEENKSEKTPLFVAIEYRLNDVIQLLLQNKNIDVNARSIFVDTDLDFGDKNLKNVNRNEIEEKTVLNLAIEDDNLECVKLLLKNENIDIELPTKLTRLPTKFEEQKKCDQNEKEEEKETTPLQIAEKIGNKLIINLLKNHKK</sequence>
<feature type="coiled-coil region" evidence="3">
    <location>
        <begin position="9"/>
        <end position="43"/>
    </location>
</feature>
<keyword evidence="1" id="KW-0677">Repeat</keyword>
<dbReference type="EMBL" id="JAPFFF010000005">
    <property type="protein sequence ID" value="KAK8889886.1"/>
    <property type="molecule type" value="Genomic_DNA"/>
</dbReference>
<dbReference type="InterPro" id="IPR002110">
    <property type="entry name" value="Ankyrin_rpt"/>
</dbReference>
<comment type="caution">
    <text evidence="4">The sequence shown here is derived from an EMBL/GenBank/DDBJ whole genome shotgun (WGS) entry which is preliminary data.</text>
</comment>
<dbReference type="SMART" id="SM00248">
    <property type="entry name" value="ANK"/>
    <property type="match status" value="9"/>
</dbReference>
<protein>
    <recommendedName>
        <fullName evidence="6">DUF3447 domain-containing protein</fullName>
    </recommendedName>
</protein>
<dbReference type="Gene3D" id="1.25.40.20">
    <property type="entry name" value="Ankyrin repeat-containing domain"/>
    <property type="match status" value="4"/>
</dbReference>